<keyword evidence="1" id="KW-0472">Membrane</keyword>
<feature type="transmembrane region" description="Helical" evidence="1">
    <location>
        <begin position="20"/>
        <end position="41"/>
    </location>
</feature>
<dbReference type="Proteomes" id="UP000823388">
    <property type="component" value="Chromosome 8N"/>
</dbReference>
<dbReference type="AlphaFoldDB" id="A0A8T0P9E4"/>
<reference evidence="2 3" key="1">
    <citation type="submission" date="2020-05" db="EMBL/GenBank/DDBJ databases">
        <title>WGS assembly of Panicum virgatum.</title>
        <authorList>
            <person name="Lovell J.T."/>
            <person name="Jenkins J."/>
            <person name="Shu S."/>
            <person name="Juenger T.E."/>
            <person name="Schmutz J."/>
        </authorList>
    </citation>
    <scope>NUCLEOTIDE SEQUENCE [LARGE SCALE GENOMIC DNA]</scope>
    <source>
        <strain evidence="3">cv. AP13</strain>
    </source>
</reference>
<evidence type="ECO:0000313" key="3">
    <source>
        <dbReference type="Proteomes" id="UP000823388"/>
    </source>
</evidence>
<evidence type="ECO:0000313" key="2">
    <source>
        <dbReference type="EMBL" id="KAG2556782.1"/>
    </source>
</evidence>
<proteinExistence type="predicted"/>
<sequence>MPSHKEFSSATLFHKITNDWMIIILGMLSLVFYKVNLYFCLQKPHYVHIMCKSVEYMARNIVMMNLFPTFIFCPFLASTTYHAVTVQSWICTSVQDLVPFHWTIQGHLIANPCVHSKIWVLIKARFFPFPTCLHFTIFEKVALCFFSKKKRQYGGYVYVLDF</sequence>
<feature type="transmembrane region" description="Helical" evidence="1">
    <location>
        <begin position="62"/>
        <end position="84"/>
    </location>
</feature>
<gene>
    <name evidence="2" type="ORF">PVAP13_8NG152501</name>
</gene>
<keyword evidence="3" id="KW-1185">Reference proteome</keyword>
<dbReference type="EMBL" id="CM029052">
    <property type="protein sequence ID" value="KAG2556782.1"/>
    <property type="molecule type" value="Genomic_DNA"/>
</dbReference>
<protein>
    <submittedName>
        <fullName evidence="2">Uncharacterized protein</fullName>
    </submittedName>
</protein>
<name>A0A8T0P9E4_PANVG</name>
<organism evidence="2 3">
    <name type="scientific">Panicum virgatum</name>
    <name type="common">Blackwell switchgrass</name>
    <dbReference type="NCBI Taxonomy" id="38727"/>
    <lineage>
        <taxon>Eukaryota</taxon>
        <taxon>Viridiplantae</taxon>
        <taxon>Streptophyta</taxon>
        <taxon>Embryophyta</taxon>
        <taxon>Tracheophyta</taxon>
        <taxon>Spermatophyta</taxon>
        <taxon>Magnoliopsida</taxon>
        <taxon>Liliopsida</taxon>
        <taxon>Poales</taxon>
        <taxon>Poaceae</taxon>
        <taxon>PACMAD clade</taxon>
        <taxon>Panicoideae</taxon>
        <taxon>Panicodae</taxon>
        <taxon>Paniceae</taxon>
        <taxon>Panicinae</taxon>
        <taxon>Panicum</taxon>
        <taxon>Panicum sect. Hiantes</taxon>
    </lineage>
</organism>
<comment type="caution">
    <text evidence="2">The sequence shown here is derived from an EMBL/GenBank/DDBJ whole genome shotgun (WGS) entry which is preliminary data.</text>
</comment>
<keyword evidence="1" id="KW-1133">Transmembrane helix</keyword>
<keyword evidence="1" id="KW-0812">Transmembrane</keyword>
<evidence type="ECO:0000256" key="1">
    <source>
        <dbReference type="SAM" id="Phobius"/>
    </source>
</evidence>
<accession>A0A8T0P9E4</accession>